<dbReference type="HOGENOM" id="CLU_3032104_0_0_1"/>
<accession>G2YDH2</accession>
<dbReference type="AlphaFoldDB" id="G2YDH2"/>
<reference evidence="2" key="1">
    <citation type="journal article" date="2011" name="PLoS Genet.">
        <title>Genomic analysis of the necrotrophic fungal pathogens Sclerotinia sclerotiorum and Botrytis cinerea.</title>
        <authorList>
            <person name="Amselem J."/>
            <person name="Cuomo C.A."/>
            <person name="van Kan J.A."/>
            <person name="Viaud M."/>
            <person name="Benito E.P."/>
            <person name="Couloux A."/>
            <person name="Coutinho P.M."/>
            <person name="de Vries R.P."/>
            <person name="Dyer P.S."/>
            <person name="Fillinger S."/>
            <person name="Fournier E."/>
            <person name="Gout L."/>
            <person name="Hahn M."/>
            <person name="Kohn L."/>
            <person name="Lapalu N."/>
            <person name="Plummer K.M."/>
            <person name="Pradier J.M."/>
            <person name="Quevillon E."/>
            <person name="Sharon A."/>
            <person name="Simon A."/>
            <person name="ten Have A."/>
            <person name="Tudzynski B."/>
            <person name="Tudzynski P."/>
            <person name="Wincker P."/>
            <person name="Andrew M."/>
            <person name="Anthouard V."/>
            <person name="Beever R.E."/>
            <person name="Beffa R."/>
            <person name="Benoit I."/>
            <person name="Bouzid O."/>
            <person name="Brault B."/>
            <person name="Chen Z."/>
            <person name="Choquer M."/>
            <person name="Collemare J."/>
            <person name="Cotton P."/>
            <person name="Danchin E.G."/>
            <person name="Da Silva C."/>
            <person name="Gautier A."/>
            <person name="Giraud C."/>
            <person name="Giraud T."/>
            <person name="Gonzalez C."/>
            <person name="Grossetete S."/>
            <person name="Guldener U."/>
            <person name="Henrissat B."/>
            <person name="Howlett B.J."/>
            <person name="Kodira C."/>
            <person name="Kretschmer M."/>
            <person name="Lappartient A."/>
            <person name="Leroch M."/>
            <person name="Levis C."/>
            <person name="Mauceli E."/>
            <person name="Neuveglise C."/>
            <person name="Oeser B."/>
            <person name="Pearson M."/>
            <person name="Poulain J."/>
            <person name="Poussereau N."/>
            <person name="Quesneville H."/>
            <person name="Rascle C."/>
            <person name="Schumacher J."/>
            <person name="Segurens B."/>
            <person name="Sexton A."/>
            <person name="Silva E."/>
            <person name="Sirven C."/>
            <person name="Soanes D.M."/>
            <person name="Talbot N.J."/>
            <person name="Templeton M."/>
            <person name="Yandava C."/>
            <person name="Yarden O."/>
            <person name="Zeng Q."/>
            <person name="Rollins J.A."/>
            <person name="Lebrun M.H."/>
            <person name="Dickman M."/>
        </authorList>
    </citation>
    <scope>NUCLEOTIDE SEQUENCE [LARGE SCALE GENOMIC DNA]</scope>
    <source>
        <strain evidence="2">T4</strain>
    </source>
</reference>
<evidence type="ECO:0000313" key="2">
    <source>
        <dbReference type="Proteomes" id="UP000008177"/>
    </source>
</evidence>
<gene>
    <name evidence="1" type="ORF">BofuT4_uP095280.1</name>
</gene>
<evidence type="ECO:0000313" key="1">
    <source>
        <dbReference type="EMBL" id="CCD49820.1"/>
    </source>
</evidence>
<proteinExistence type="predicted"/>
<dbReference type="Proteomes" id="UP000008177">
    <property type="component" value="Unplaced contigs"/>
</dbReference>
<name>G2YDH2_BOTF4</name>
<protein>
    <submittedName>
        <fullName evidence="1">Uncharacterized protein</fullName>
    </submittedName>
</protein>
<sequence>MKQHLITIYDTSEFTRRLRRSMRDLWRIHMSGGLSAKTLRRGVILIWSLFRSNKI</sequence>
<organism evidence="1 2">
    <name type="scientific">Botryotinia fuckeliana (strain T4)</name>
    <name type="common">Noble rot fungus</name>
    <name type="synonym">Botrytis cinerea</name>
    <dbReference type="NCBI Taxonomy" id="999810"/>
    <lineage>
        <taxon>Eukaryota</taxon>
        <taxon>Fungi</taxon>
        <taxon>Dikarya</taxon>
        <taxon>Ascomycota</taxon>
        <taxon>Pezizomycotina</taxon>
        <taxon>Leotiomycetes</taxon>
        <taxon>Helotiales</taxon>
        <taxon>Sclerotiniaceae</taxon>
        <taxon>Botrytis</taxon>
    </lineage>
</organism>
<dbReference type="EMBL" id="FQ790321">
    <property type="protein sequence ID" value="CCD49820.1"/>
    <property type="molecule type" value="Genomic_DNA"/>
</dbReference>
<dbReference type="InParanoid" id="G2YDH2"/>